<evidence type="ECO:0000313" key="3">
    <source>
        <dbReference type="Proteomes" id="UP000585474"/>
    </source>
</evidence>
<reference evidence="2 3" key="1">
    <citation type="submission" date="2019-07" db="EMBL/GenBank/DDBJ databases">
        <title>De Novo Assembly of kiwifruit Actinidia rufa.</title>
        <authorList>
            <person name="Sugita-Konishi S."/>
            <person name="Sato K."/>
            <person name="Mori E."/>
            <person name="Abe Y."/>
            <person name="Kisaki G."/>
            <person name="Hamano K."/>
            <person name="Suezawa K."/>
            <person name="Otani M."/>
            <person name="Fukuda T."/>
            <person name="Manabe T."/>
            <person name="Gomi K."/>
            <person name="Tabuchi M."/>
            <person name="Akimitsu K."/>
            <person name="Kataoka I."/>
        </authorList>
    </citation>
    <scope>NUCLEOTIDE SEQUENCE [LARGE SCALE GENOMIC DNA]</scope>
    <source>
        <strain evidence="3">cv. Fuchu</strain>
    </source>
</reference>
<sequence>MGKFVRNQDVQPHVQKQWVVKSKGVVEPKKLIREEAQDTSPKILKKEPSEEAVILEESRGSPLAPQGVQLSDNGISGNFGGRMEESDPVEGVSKDLTLSPETLKGVTAMVIAPAASVIPVIAEGGNHRIKEVAITSGGHGPPLGKKKGRKAARKKYD</sequence>
<gene>
    <name evidence="2" type="ORF">Acr_12g0006790</name>
</gene>
<keyword evidence="3" id="KW-1185">Reference proteome</keyword>
<name>A0A7J0FHG1_9ERIC</name>
<evidence type="ECO:0000313" key="2">
    <source>
        <dbReference type="EMBL" id="GFY98138.1"/>
    </source>
</evidence>
<dbReference type="AlphaFoldDB" id="A0A7J0FHG1"/>
<feature type="region of interest" description="Disordered" evidence="1">
    <location>
        <begin position="132"/>
        <end position="157"/>
    </location>
</feature>
<dbReference type="Proteomes" id="UP000585474">
    <property type="component" value="Unassembled WGS sequence"/>
</dbReference>
<evidence type="ECO:0000256" key="1">
    <source>
        <dbReference type="SAM" id="MobiDB-lite"/>
    </source>
</evidence>
<proteinExistence type="predicted"/>
<feature type="compositionally biased region" description="Basic residues" evidence="1">
    <location>
        <begin position="144"/>
        <end position="157"/>
    </location>
</feature>
<organism evidence="2 3">
    <name type="scientific">Actinidia rufa</name>
    <dbReference type="NCBI Taxonomy" id="165716"/>
    <lineage>
        <taxon>Eukaryota</taxon>
        <taxon>Viridiplantae</taxon>
        <taxon>Streptophyta</taxon>
        <taxon>Embryophyta</taxon>
        <taxon>Tracheophyta</taxon>
        <taxon>Spermatophyta</taxon>
        <taxon>Magnoliopsida</taxon>
        <taxon>eudicotyledons</taxon>
        <taxon>Gunneridae</taxon>
        <taxon>Pentapetalae</taxon>
        <taxon>asterids</taxon>
        <taxon>Ericales</taxon>
        <taxon>Actinidiaceae</taxon>
        <taxon>Actinidia</taxon>
    </lineage>
</organism>
<accession>A0A7J0FHG1</accession>
<comment type="caution">
    <text evidence="2">The sequence shown here is derived from an EMBL/GenBank/DDBJ whole genome shotgun (WGS) entry which is preliminary data.</text>
</comment>
<protein>
    <submittedName>
        <fullName evidence="2">Uncharacterized protein</fullName>
    </submittedName>
</protein>
<dbReference type="EMBL" id="BJWL01000012">
    <property type="protein sequence ID" value="GFY98138.1"/>
    <property type="molecule type" value="Genomic_DNA"/>
</dbReference>
<feature type="region of interest" description="Disordered" evidence="1">
    <location>
        <begin position="57"/>
        <end position="93"/>
    </location>
</feature>